<dbReference type="CDD" id="cd00342">
    <property type="entry name" value="gram_neg_porins"/>
    <property type="match status" value="1"/>
</dbReference>
<evidence type="ECO:0000256" key="4">
    <source>
        <dbReference type="ARBA" id="ARBA00022452"/>
    </source>
</evidence>
<dbReference type="InterPro" id="IPR002299">
    <property type="entry name" value="Porin_Neis"/>
</dbReference>
<dbReference type="GO" id="GO:0009279">
    <property type="term" value="C:cell outer membrane"/>
    <property type="evidence" value="ECO:0007669"/>
    <property type="project" value="UniProtKB-SubCell"/>
</dbReference>
<dbReference type="Gene3D" id="2.40.160.10">
    <property type="entry name" value="Porin"/>
    <property type="match status" value="1"/>
</dbReference>
<evidence type="ECO:0000256" key="3">
    <source>
        <dbReference type="ARBA" id="ARBA00022448"/>
    </source>
</evidence>
<accession>A0A1H1K012</accession>
<dbReference type="Proteomes" id="UP000183487">
    <property type="component" value="Unassembled WGS sequence"/>
</dbReference>
<keyword evidence="9" id="KW-0472">Membrane</keyword>
<dbReference type="SUPFAM" id="SSF56935">
    <property type="entry name" value="Porins"/>
    <property type="match status" value="1"/>
</dbReference>
<dbReference type="GO" id="GO:0034220">
    <property type="term" value="P:monoatomic ion transmembrane transport"/>
    <property type="evidence" value="ECO:0007669"/>
    <property type="project" value="InterPro"/>
</dbReference>
<keyword evidence="13" id="KW-1185">Reference proteome</keyword>
<evidence type="ECO:0000256" key="2">
    <source>
        <dbReference type="ARBA" id="ARBA00011233"/>
    </source>
</evidence>
<name>A0A1H1K012_9BURK</name>
<proteinExistence type="predicted"/>
<organism evidence="12 13">
    <name type="scientific">Paraburkholderia fungorum</name>
    <dbReference type="NCBI Taxonomy" id="134537"/>
    <lineage>
        <taxon>Bacteria</taxon>
        <taxon>Pseudomonadati</taxon>
        <taxon>Pseudomonadota</taxon>
        <taxon>Betaproteobacteria</taxon>
        <taxon>Burkholderiales</taxon>
        <taxon>Burkholderiaceae</taxon>
        <taxon>Paraburkholderia</taxon>
    </lineage>
</organism>
<evidence type="ECO:0000256" key="5">
    <source>
        <dbReference type="ARBA" id="ARBA00022692"/>
    </source>
</evidence>
<evidence type="ECO:0000256" key="6">
    <source>
        <dbReference type="ARBA" id="ARBA00022729"/>
    </source>
</evidence>
<keyword evidence="10" id="KW-0998">Cell outer membrane</keyword>
<evidence type="ECO:0000256" key="7">
    <source>
        <dbReference type="ARBA" id="ARBA00023065"/>
    </source>
</evidence>
<evidence type="ECO:0000313" key="12">
    <source>
        <dbReference type="EMBL" id="SDR55402.1"/>
    </source>
</evidence>
<evidence type="ECO:0000259" key="11">
    <source>
        <dbReference type="Pfam" id="PF13609"/>
    </source>
</evidence>
<reference evidence="13" key="1">
    <citation type="submission" date="2016-10" db="EMBL/GenBank/DDBJ databases">
        <authorList>
            <person name="Varghese N."/>
        </authorList>
    </citation>
    <scope>NUCLEOTIDE SEQUENCE [LARGE SCALE GENOMIC DNA]</scope>
    <source>
        <strain evidence="13">GAS106B</strain>
    </source>
</reference>
<evidence type="ECO:0000256" key="8">
    <source>
        <dbReference type="ARBA" id="ARBA00023114"/>
    </source>
</evidence>
<dbReference type="Pfam" id="PF13609">
    <property type="entry name" value="Porin_4"/>
    <property type="match status" value="1"/>
</dbReference>
<comment type="subunit">
    <text evidence="2">Homotrimer.</text>
</comment>
<dbReference type="AlphaFoldDB" id="A0A1H1K012"/>
<keyword evidence="6" id="KW-0732">Signal</keyword>
<dbReference type="PANTHER" id="PTHR34501:SF9">
    <property type="entry name" value="MAJOR OUTER MEMBRANE PROTEIN P.IA"/>
    <property type="match status" value="1"/>
</dbReference>
<sequence>MASVFVIDMRARLGDQRINIQQSIGMMGRLTILKFELENMSKTTATTMSSKSVTGIFWRVFFPASIFAFVCAPVHAQSSVTLYGIVAEGIGYITNQGGKSVVGMYNGLLQNSRFGIRGKEDLGGGNSAIFLLENGFSVTTGALSSGKLFGRQAWVGLSNDKFGKITLGRQYDEMSQQLWWSEASTQFATAIATHIGDLDNIFNTTRLDNSIRYASRDYDGFTFAGQYAFSNSTAFSDNSGYSLGANYVRGSLTAGVAMVQLLHPASSNTGGAVGDTYGFTSPFTQSLSGSSVDSQRNVAAAVTYDFGWATTGLSYSNVLFNYQNSTGLRLQNVEFMAYRHLTRTLLVGVGYDYTFGSYSTGQAIHYNQINLGAIYSLSKRTDLFLAAIYQRAGGAAKHAQLYSLSPSSSRSIAEVATGIRVKF</sequence>
<feature type="domain" description="Porin" evidence="11">
    <location>
        <begin position="66"/>
        <end position="391"/>
    </location>
</feature>
<evidence type="ECO:0000313" key="13">
    <source>
        <dbReference type="Proteomes" id="UP000183487"/>
    </source>
</evidence>
<dbReference type="PRINTS" id="PR00184">
    <property type="entry name" value="NEISSPPORIN"/>
</dbReference>
<dbReference type="GO" id="GO:0046930">
    <property type="term" value="C:pore complex"/>
    <property type="evidence" value="ECO:0007669"/>
    <property type="project" value="UniProtKB-KW"/>
</dbReference>
<gene>
    <name evidence="12" type="ORF">SAMN05443245_7678</name>
</gene>
<dbReference type="EMBL" id="FNKP01000004">
    <property type="protein sequence ID" value="SDR55402.1"/>
    <property type="molecule type" value="Genomic_DNA"/>
</dbReference>
<dbReference type="RefSeq" id="WP_253189943.1">
    <property type="nucleotide sequence ID" value="NZ_FNKP01000004.1"/>
</dbReference>
<keyword evidence="4" id="KW-1134">Transmembrane beta strand</keyword>
<dbReference type="PANTHER" id="PTHR34501">
    <property type="entry name" value="PROTEIN YDDL-RELATED"/>
    <property type="match status" value="1"/>
</dbReference>
<protein>
    <submittedName>
        <fullName evidence="12">Outer membrane protein (Porin)</fullName>
    </submittedName>
</protein>
<evidence type="ECO:0000256" key="9">
    <source>
        <dbReference type="ARBA" id="ARBA00023136"/>
    </source>
</evidence>
<dbReference type="InterPro" id="IPR050298">
    <property type="entry name" value="Gram-neg_bact_OMP"/>
</dbReference>
<evidence type="ECO:0000256" key="1">
    <source>
        <dbReference type="ARBA" id="ARBA00004571"/>
    </source>
</evidence>
<dbReference type="InterPro" id="IPR023614">
    <property type="entry name" value="Porin_dom_sf"/>
</dbReference>
<dbReference type="InterPro" id="IPR001702">
    <property type="entry name" value="Porin_Gram-ve"/>
</dbReference>
<comment type="subcellular location">
    <subcellularLocation>
        <location evidence="1">Cell outer membrane</location>
        <topology evidence="1">Multi-pass membrane protein</topology>
    </subcellularLocation>
</comment>
<dbReference type="GO" id="GO:0015288">
    <property type="term" value="F:porin activity"/>
    <property type="evidence" value="ECO:0007669"/>
    <property type="project" value="UniProtKB-KW"/>
</dbReference>
<evidence type="ECO:0000256" key="10">
    <source>
        <dbReference type="ARBA" id="ARBA00023237"/>
    </source>
</evidence>
<keyword evidence="7" id="KW-0406">Ion transport</keyword>
<keyword evidence="3" id="KW-0813">Transport</keyword>
<keyword evidence="8" id="KW-0626">Porin</keyword>
<dbReference type="InterPro" id="IPR033900">
    <property type="entry name" value="Gram_neg_porin_domain"/>
</dbReference>
<keyword evidence="5" id="KW-0812">Transmembrane</keyword>
<dbReference type="PRINTS" id="PR00182">
    <property type="entry name" value="ECOLNEIPORIN"/>
</dbReference>